<feature type="active site" description="Proton donor" evidence="16">
    <location>
        <position position="52"/>
    </location>
</feature>
<evidence type="ECO:0000256" key="7">
    <source>
        <dbReference type="ARBA" id="ARBA00022723"/>
    </source>
</evidence>
<reference evidence="21" key="2">
    <citation type="submission" date="2016-03" db="EMBL/GenBank/DDBJ databases">
        <authorList>
            <person name="Ploux O."/>
        </authorList>
    </citation>
    <scope>NUCLEOTIDE SEQUENCE [LARGE SCALE GENOMIC DNA]</scope>
    <source>
        <strain evidence="21">PP9</strain>
    </source>
</reference>
<dbReference type="InterPro" id="IPR002125">
    <property type="entry name" value="CMP_dCMP_dom"/>
</dbReference>
<reference evidence="20 21" key="1">
    <citation type="journal article" date="2016" name="Genome Announc.">
        <title>Whole-Genome Sequence of Rummeliibacillus stabekisii Strain PP9 Isolated from Antarctic Soil.</title>
        <authorList>
            <person name="da Mota F.F."/>
            <person name="Vollu R.E."/>
            <person name="Jurelevicius D."/>
            <person name="Seldin L."/>
        </authorList>
    </citation>
    <scope>NUCLEOTIDE SEQUENCE [LARGE SCALE GENOMIC DNA]</scope>
    <source>
        <strain evidence="20 21">PP9</strain>
    </source>
</reference>
<dbReference type="InterPro" id="IPR016193">
    <property type="entry name" value="Cytidine_deaminase-like"/>
</dbReference>
<name>A0A143HEW7_9BACL</name>
<dbReference type="PROSITE" id="PS00903">
    <property type="entry name" value="CYT_DCMP_DEAMINASES_1"/>
    <property type="match status" value="1"/>
</dbReference>
<comment type="similarity">
    <text evidence="4 15">In the N-terminal section; belongs to the cytidine and deoxycytidylate deaminase family.</text>
</comment>
<evidence type="ECO:0000256" key="18">
    <source>
        <dbReference type="PIRSR" id="PIRSR006769-3"/>
    </source>
</evidence>
<dbReference type="SUPFAM" id="SSF53927">
    <property type="entry name" value="Cytidine deaminase-like"/>
    <property type="match status" value="1"/>
</dbReference>
<comment type="similarity">
    <text evidence="5 15">In the C-terminal section; belongs to the HTP reductase family.</text>
</comment>
<gene>
    <name evidence="20" type="ORF">ATY39_13240</name>
</gene>
<dbReference type="InterPro" id="IPR011549">
    <property type="entry name" value="RibD_C"/>
</dbReference>
<dbReference type="InterPro" id="IPR004794">
    <property type="entry name" value="Eubact_RibD"/>
</dbReference>
<dbReference type="PIRSF" id="PIRSF006769">
    <property type="entry name" value="RibD"/>
    <property type="match status" value="1"/>
</dbReference>
<comment type="pathway">
    <text evidence="2 15">Cofactor biosynthesis; riboflavin biosynthesis; 5-amino-6-(D-ribitylamino)uracil from GTP: step 2/4.</text>
</comment>
<evidence type="ECO:0000313" key="20">
    <source>
        <dbReference type="EMBL" id="AMX00288.1"/>
    </source>
</evidence>
<dbReference type="UniPathway" id="UPA00275">
    <property type="reaction ID" value="UER00401"/>
</dbReference>
<dbReference type="FunFam" id="3.40.140.10:FF:000025">
    <property type="entry name" value="Riboflavin biosynthesis protein RibD"/>
    <property type="match status" value="1"/>
</dbReference>
<comment type="catalytic activity">
    <reaction evidence="14 15">
        <text>2,5-diamino-6-hydroxy-4-(5-phosphoribosylamino)-pyrimidine + H2O + H(+) = 5-amino-6-(5-phospho-D-ribosylamino)uracil + NH4(+)</text>
        <dbReference type="Rhea" id="RHEA:21868"/>
        <dbReference type="ChEBI" id="CHEBI:15377"/>
        <dbReference type="ChEBI" id="CHEBI:15378"/>
        <dbReference type="ChEBI" id="CHEBI:28938"/>
        <dbReference type="ChEBI" id="CHEBI:58453"/>
        <dbReference type="ChEBI" id="CHEBI:58614"/>
        <dbReference type="EC" id="3.5.4.26"/>
    </reaction>
</comment>
<dbReference type="Pfam" id="PF01872">
    <property type="entry name" value="RibD_C"/>
    <property type="match status" value="1"/>
</dbReference>
<keyword evidence="6 15" id="KW-0686">Riboflavin biosynthesis</keyword>
<evidence type="ECO:0000256" key="17">
    <source>
        <dbReference type="PIRSR" id="PIRSR006769-2"/>
    </source>
</evidence>
<feature type="binding site" evidence="17">
    <location>
        <position position="292"/>
    </location>
    <ligand>
        <name>substrate</name>
    </ligand>
</feature>
<dbReference type="GO" id="GO:0009231">
    <property type="term" value="P:riboflavin biosynthetic process"/>
    <property type="evidence" value="ECO:0007669"/>
    <property type="project" value="UniProtKB-UniPathway"/>
</dbReference>
<feature type="binding site" evidence="17">
    <location>
        <begin position="294"/>
        <end position="300"/>
    </location>
    <ligand>
        <name>NADP(+)</name>
        <dbReference type="ChEBI" id="CHEBI:58349"/>
    </ligand>
</feature>
<organism evidence="20 21">
    <name type="scientific">Rummeliibacillus stabekisii</name>
    <dbReference type="NCBI Taxonomy" id="241244"/>
    <lineage>
        <taxon>Bacteria</taxon>
        <taxon>Bacillati</taxon>
        <taxon>Bacillota</taxon>
        <taxon>Bacilli</taxon>
        <taxon>Bacillales</taxon>
        <taxon>Caryophanaceae</taxon>
        <taxon>Rummeliibacillus</taxon>
    </lineage>
</organism>
<dbReference type="InterPro" id="IPR016192">
    <property type="entry name" value="APOBEC/CMP_deaminase_Zn-bd"/>
</dbReference>
<feature type="binding site" evidence="17">
    <location>
        <position position="222"/>
    </location>
    <ligand>
        <name>NADP(+)</name>
        <dbReference type="ChEBI" id="CHEBI:58349"/>
    </ligand>
</feature>
<dbReference type="RefSeq" id="WP_066790512.1">
    <property type="nucleotide sequence ID" value="NZ_CP014806.1"/>
</dbReference>
<feature type="binding site" evidence="17">
    <location>
        <position position="154"/>
    </location>
    <ligand>
        <name>NADP(+)</name>
        <dbReference type="ChEBI" id="CHEBI:58349"/>
    </ligand>
</feature>
<comment type="function">
    <text evidence="1 15">Converts 2,5-diamino-6-(ribosylamino)-4(3h)-pyrimidinone 5'-phosphate into 5-amino-6-(ribosylamino)-2,4(1h,3h)-pyrimidinedione 5'-phosphate.</text>
</comment>
<comment type="catalytic activity">
    <reaction evidence="13 15">
        <text>5-amino-6-(5-phospho-D-ribitylamino)uracil + NADP(+) = 5-amino-6-(5-phospho-D-ribosylamino)uracil + NADPH + H(+)</text>
        <dbReference type="Rhea" id="RHEA:17845"/>
        <dbReference type="ChEBI" id="CHEBI:15378"/>
        <dbReference type="ChEBI" id="CHEBI:57783"/>
        <dbReference type="ChEBI" id="CHEBI:58349"/>
        <dbReference type="ChEBI" id="CHEBI:58421"/>
        <dbReference type="ChEBI" id="CHEBI:58453"/>
        <dbReference type="EC" id="1.1.1.193"/>
    </reaction>
</comment>
<dbReference type="OrthoDB" id="9800865at2"/>
<evidence type="ECO:0000313" key="21">
    <source>
        <dbReference type="Proteomes" id="UP000076021"/>
    </source>
</evidence>
<feature type="binding site" evidence="17">
    <location>
        <position position="204"/>
    </location>
    <ligand>
        <name>substrate</name>
    </ligand>
</feature>
<dbReference type="Gene3D" id="3.40.430.10">
    <property type="entry name" value="Dihydrofolate Reductase, subunit A"/>
    <property type="match status" value="1"/>
</dbReference>
<dbReference type="InterPro" id="IPR050765">
    <property type="entry name" value="Riboflavin_Biosynth_HTPR"/>
</dbReference>
<dbReference type="EC" id="3.5.4.26" evidence="15"/>
<evidence type="ECO:0000256" key="15">
    <source>
        <dbReference type="PIRNR" id="PIRNR006769"/>
    </source>
</evidence>
<keyword evidence="8 15" id="KW-0378">Hydrolase</keyword>
<keyword evidence="11 15" id="KW-0560">Oxidoreductase</keyword>
<feature type="binding site" evidence="18">
    <location>
        <position position="50"/>
    </location>
    <ligand>
        <name>Zn(2+)</name>
        <dbReference type="ChEBI" id="CHEBI:29105"/>
        <note>catalytic</note>
    </ligand>
</feature>
<evidence type="ECO:0000256" key="2">
    <source>
        <dbReference type="ARBA" id="ARBA00004882"/>
    </source>
</evidence>
<dbReference type="Proteomes" id="UP000076021">
    <property type="component" value="Chromosome"/>
</dbReference>
<evidence type="ECO:0000256" key="13">
    <source>
        <dbReference type="ARBA" id="ARBA00049861"/>
    </source>
</evidence>
<sequence length="361" mass="39014">MTDEFYMSLALDLAGTTKQQTSPNPAVGAVIVSNGEIVGLGAHLKAGSPHAEIHALRMAGSQANGSTVYVTLEPCSHYGKTPPCANALIEAGVSRVVIAAQDPNPLVAGKGLQLLRDAGIEVTTDILLERAQALNKEFFAYIQQRKPFVTLKQAITLDGKIAAKRGIGEQITSKESQVDVHKDRENHDAILVGIGTVCSDNPRLTNRLGNTKKQPIRIILDTHLRIKPDRLVIMDSSAPTWIVTGSKASAEKIAQLSQISHVEILQLSNPLIDIEELLLELGKRQIMKLYVEGGQTVNASFLKSGSVNQLITYIAPKIVGGTNAIPMFSDLGVKQMENAFELKLQEIHKIGEDLKIVSVLK</sequence>
<keyword evidence="9 15" id="KW-0862">Zinc</keyword>
<evidence type="ECO:0000256" key="14">
    <source>
        <dbReference type="ARBA" id="ARBA00049886"/>
    </source>
</evidence>
<evidence type="ECO:0000256" key="3">
    <source>
        <dbReference type="ARBA" id="ARBA00004910"/>
    </source>
</evidence>
<feature type="binding site" evidence="17">
    <location>
        <position position="207"/>
    </location>
    <ligand>
        <name>substrate</name>
    </ligand>
</feature>
<proteinExistence type="inferred from homology"/>
<feature type="binding site" evidence="17">
    <location>
        <position position="196"/>
    </location>
    <ligand>
        <name>NADP(+)</name>
        <dbReference type="ChEBI" id="CHEBI:58349"/>
    </ligand>
</feature>
<dbReference type="SUPFAM" id="SSF53597">
    <property type="entry name" value="Dihydrofolate reductase-like"/>
    <property type="match status" value="1"/>
</dbReference>
<dbReference type="KEGG" id="rst:ATY39_13240"/>
<dbReference type="EMBL" id="CP014806">
    <property type="protein sequence ID" value="AMX00288.1"/>
    <property type="molecule type" value="Genomic_DNA"/>
</dbReference>
<evidence type="ECO:0000256" key="1">
    <source>
        <dbReference type="ARBA" id="ARBA00002151"/>
    </source>
</evidence>
<dbReference type="GO" id="GO:0008835">
    <property type="term" value="F:diaminohydroxyphosphoribosylaminopyrimidine deaminase activity"/>
    <property type="evidence" value="ECO:0007669"/>
    <property type="project" value="UniProtKB-EC"/>
</dbReference>
<dbReference type="InterPro" id="IPR024072">
    <property type="entry name" value="DHFR-like_dom_sf"/>
</dbReference>
<dbReference type="NCBIfam" id="TIGR00227">
    <property type="entry name" value="ribD_Cterm"/>
    <property type="match status" value="1"/>
</dbReference>
<dbReference type="GO" id="GO:0050661">
    <property type="term" value="F:NADP binding"/>
    <property type="evidence" value="ECO:0007669"/>
    <property type="project" value="InterPro"/>
</dbReference>
<dbReference type="AlphaFoldDB" id="A0A143HEW7"/>
<dbReference type="PANTHER" id="PTHR38011">
    <property type="entry name" value="DIHYDROFOLATE REDUCTASE FAMILY PROTEIN (AFU_ORTHOLOGUE AFUA_8G06820)"/>
    <property type="match status" value="1"/>
</dbReference>
<keyword evidence="10 15" id="KW-0521">NADP</keyword>
<protein>
    <recommendedName>
        <fullName evidence="15">Riboflavin biosynthesis protein RibD</fullName>
    </recommendedName>
    <domain>
        <recommendedName>
            <fullName evidence="15">Diaminohydroxyphosphoribosylaminopyrimidine deaminase</fullName>
            <shortName evidence="15">DRAP deaminase</shortName>
            <ecNumber evidence="15">3.5.4.26</ecNumber>
        </recommendedName>
        <alternativeName>
            <fullName evidence="15">Riboflavin-specific deaminase</fullName>
        </alternativeName>
    </domain>
    <domain>
        <recommendedName>
            <fullName evidence="15">5-amino-6-(5-phosphoribosylamino)uracil reductase</fullName>
            <ecNumber evidence="15">1.1.1.193</ecNumber>
        </recommendedName>
        <alternativeName>
            <fullName evidence="15">HTP reductase</fullName>
        </alternativeName>
    </domain>
</protein>
<evidence type="ECO:0000256" key="5">
    <source>
        <dbReference type="ARBA" id="ARBA00007417"/>
    </source>
</evidence>
<feature type="binding site" evidence="17">
    <location>
        <position position="200"/>
    </location>
    <ligand>
        <name>NADP(+)</name>
        <dbReference type="ChEBI" id="CHEBI:58349"/>
    </ligand>
</feature>
<dbReference type="EC" id="1.1.1.193" evidence="15"/>
<dbReference type="CDD" id="cd01284">
    <property type="entry name" value="Riboflavin_deaminase-reductase"/>
    <property type="match status" value="1"/>
</dbReference>
<evidence type="ECO:0000256" key="11">
    <source>
        <dbReference type="ARBA" id="ARBA00023002"/>
    </source>
</evidence>
<evidence type="ECO:0000256" key="4">
    <source>
        <dbReference type="ARBA" id="ARBA00005259"/>
    </source>
</evidence>
<evidence type="ECO:0000259" key="19">
    <source>
        <dbReference type="PROSITE" id="PS51747"/>
    </source>
</evidence>
<dbReference type="InterPro" id="IPR002734">
    <property type="entry name" value="RibDG_C"/>
</dbReference>
<dbReference type="STRING" id="241244.ATY39_13240"/>
<dbReference type="GO" id="GO:0008270">
    <property type="term" value="F:zinc ion binding"/>
    <property type="evidence" value="ECO:0007669"/>
    <property type="project" value="InterPro"/>
</dbReference>
<dbReference type="NCBIfam" id="TIGR00326">
    <property type="entry name" value="eubact_ribD"/>
    <property type="match status" value="1"/>
</dbReference>
<comment type="pathway">
    <text evidence="3 15">Cofactor biosynthesis; riboflavin biosynthesis; 5-amino-6-(D-ribitylamino)uracil from GTP: step 3/4.</text>
</comment>
<evidence type="ECO:0000256" key="12">
    <source>
        <dbReference type="ARBA" id="ARBA00023268"/>
    </source>
</evidence>
<evidence type="ECO:0000256" key="8">
    <source>
        <dbReference type="ARBA" id="ARBA00022801"/>
    </source>
</evidence>
<dbReference type="GO" id="GO:0008703">
    <property type="term" value="F:5-amino-6-(5-phosphoribosylamino)uracil reductase activity"/>
    <property type="evidence" value="ECO:0007669"/>
    <property type="project" value="UniProtKB-EC"/>
</dbReference>
<keyword evidence="12" id="KW-0511">Multifunctional enzyme</keyword>
<evidence type="ECO:0000256" key="6">
    <source>
        <dbReference type="ARBA" id="ARBA00022619"/>
    </source>
</evidence>
<evidence type="ECO:0000256" key="10">
    <source>
        <dbReference type="ARBA" id="ARBA00022857"/>
    </source>
</evidence>
<feature type="binding site" evidence="17">
    <location>
        <position position="184"/>
    </location>
    <ligand>
        <name>substrate</name>
    </ligand>
</feature>
<feature type="domain" description="CMP/dCMP-type deaminase" evidence="19">
    <location>
        <begin position="1"/>
        <end position="123"/>
    </location>
</feature>
<feature type="binding site" evidence="18">
    <location>
        <position position="75"/>
    </location>
    <ligand>
        <name>Zn(2+)</name>
        <dbReference type="ChEBI" id="CHEBI:29105"/>
        <note>catalytic</note>
    </ligand>
</feature>
<evidence type="ECO:0000256" key="16">
    <source>
        <dbReference type="PIRSR" id="PIRSR006769-1"/>
    </source>
</evidence>
<keyword evidence="7 15" id="KW-0479">Metal-binding</keyword>
<dbReference type="Gene3D" id="3.40.140.10">
    <property type="entry name" value="Cytidine Deaminase, domain 2"/>
    <property type="match status" value="1"/>
</dbReference>
<feature type="binding site" evidence="18">
    <location>
        <position position="84"/>
    </location>
    <ligand>
        <name>Zn(2+)</name>
        <dbReference type="ChEBI" id="CHEBI:29105"/>
        <note>catalytic</note>
    </ligand>
</feature>
<dbReference type="PROSITE" id="PS51747">
    <property type="entry name" value="CYT_DCMP_DEAMINASES_2"/>
    <property type="match status" value="1"/>
</dbReference>
<dbReference type="PANTHER" id="PTHR38011:SF7">
    <property type="entry name" value="2,5-DIAMINO-6-RIBOSYLAMINO-4(3H)-PYRIMIDINONE 5'-PHOSPHATE REDUCTASE"/>
    <property type="match status" value="1"/>
</dbReference>
<dbReference type="Pfam" id="PF00383">
    <property type="entry name" value="dCMP_cyt_deam_1"/>
    <property type="match status" value="1"/>
</dbReference>
<accession>A0A143HEW7</accession>
<keyword evidence="21" id="KW-1185">Reference proteome</keyword>
<comment type="cofactor">
    <cofactor evidence="15 18">
        <name>Zn(2+)</name>
        <dbReference type="ChEBI" id="CHEBI:29105"/>
    </cofactor>
    <text evidence="15 18">Binds 1 zinc ion.</text>
</comment>
<evidence type="ECO:0000256" key="9">
    <source>
        <dbReference type="ARBA" id="ARBA00022833"/>
    </source>
</evidence>